<dbReference type="SMART" id="SM00257">
    <property type="entry name" value="LysM"/>
    <property type="match status" value="2"/>
</dbReference>
<dbReference type="STRING" id="146817.SAMN04488502_10685"/>
<dbReference type="AlphaFoldDB" id="A0A1G9UVY0"/>
<dbReference type="Gene3D" id="3.10.350.10">
    <property type="entry name" value="LysM domain"/>
    <property type="match status" value="2"/>
</dbReference>
<dbReference type="EMBL" id="FNHB01000006">
    <property type="protein sequence ID" value="SDM64088.1"/>
    <property type="molecule type" value="Genomic_DNA"/>
</dbReference>
<dbReference type="PROSITE" id="PS51782">
    <property type="entry name" value="LYSM"/>
    <property type="match status" value="2"/>
</dbReference>
<name>A0A1G9UVY0_9FIRM</name>
<organism evidence="2 3">
    <name type="scientific">Dendrosporobacter quercicolus</name>
    <dbReference type="NCBI Taxonomy" id="146817"/>
    <lineage>
        <taxon>Bacteria</taxon>
        <taxon>Bacillati</taxon>
        <taxon>Bacillota</taxon>
        <taxon>Negativicutes</taxon>
        <taxon>Selenomonadales</taxon>
        <taxon>Sporomusaceae</taxon>
        <taxon>Dendrosporobacter</taxon>
    </lineage>
</organism>
<dbReference type="InterPro" id="IPR018392">
    <property type="entry name" value="LysM"/>
</dbReference>
<reference evidence="2 3" key="1">
    <citation type="submission" date="2016-10" db="EMBL/GenBank/DDBJ databases">
        <authorList>
            <person name="de Groot N.N."/>
        </authorList>
    </citation>
    <scope>NUCLEOTIDE SEQUENCE [LARGE SCALE GENOMIC DNA]</scope>
    <source>
        <strain evidence="2 3">DSM 1736</strain>
    </source>
</reference>
<dbReference type="InterPro" id="IPR011055">
    <property type="entry name" value="Dup_hybrid_motif"/>
</dbReference>
<dbReference type="CDD" id="cd00118">
    <property type="entry name" value="LysM"/>
    <property type="match status" value="2"/>
</dbReference>
<dbReference type="OrthoDB" id="9809488at2"/>
<evidence type="ECO:0000259" key="1">
    <source>
        <dbReference type="PROSITE" id="PS51782"/>
    </source>
</evidence>
<dbReference type="InterPro" id="IPR016047">
    <property type="entry name" value="M23ase_b-sheet_dom"/>
</dbReference>
<dbReference type="PANTHER" id="PTHR21666:SF270">
    <property type="entry name" value="MUREIN HYDROLASE ACTIVATOR ENVC"/>
    <property type="match status" value="1"/>
</dbReference>
<proteinExistence type="predicted"/>
<dbReference type="Pfam" id="PF01476">
    <property type="entry name" value="LysM"/>
    <property type="match status" value="2"/>
</dbReference>
<gene>
    <name evidence="2" type="ORF">SAMN04488502_10685</name>
</gene>
<keyword evidence="2" id="KW-0378">Hydrolase</keyword>
<dbReference type="InterPro" id="IPR050570">
    <property type="entry name" value="Cell_wall_metabolism_enzyme"/>
</dbReference>
<feature type="domain" description="LysM" evidence="1">
    <location>
        <begin position="67"/>
        <end position="110"/>
    </location>
</feature>
<dbReference type="Gene3D" id="2.70.70.10">
    <property type="entry name" value="Glucose Permease (Domain IIA)"/>
    <property type="match status" value="1"/>
</dbReference>
<keyword evidence="3" id="KW-1185">Reference proteome</keyword>
<dbReference type="CDD" id="cd12797">
    <property type="entry name" value="M23_peptidase"/>
    <property type="match status" value="1"/>
</dbReference>
<dbReference type="PANTHER" id="PTHR21666">
    <property type="entry name" value="PEPTIDASE-RELATED"/>
    <property type="match status" value="1"/>
</dbReference>
<evidence type="ECO:0000313" key="3">
    <source>
        <dbReference type="Proteomes" id="UP000214880"/>
    </source>
</evidence>
<evidence type="ECO:0000313" key="2">
    <source>
        <dbReference type="EMBL" id="SDM64088.1"/>
    </source>
</evidence>
<sequence length="300" mass="31388">MDLTRVRKQPLLMAVLIGIILLALFGTVLGKRAKPLPSEPVPEIAVEQPVQSVQPVQPVQPAVAAIKSHTVGEGETLSGIAEAYHIDVDTLLGANPEAGATLYPGDQLVVLPQKGVLHTVTGGDTLWRVSSIYNVEIAAILAANAKHGEGLAIGEKLFVPGGKPVAVDLPSAPASRASVSRFGWPASGEISSPFGSRWGRMHSGIDIANDIGTPVTAALAGRVTYAGWYGGYGYALMIAHGNGYSTLYGHLSAISVSAGQYVRTGQQIALMGSTGYSTGPHLHFEVRKDGQPLDPMNFLP</sequence>
<protein>
    <submittedName>
        <fullName evidence="2">Murein DD-endopeptidase MepM and murein hydrolase activator NlpD, contain LysM domain</fullName>
    </submittedName>
</protein>
<dbReference type="Proteomes" id="UP000214880">
    <property type="component" value="Unassembled WGS sequence"/>
</dbReference>
<dbReference type="GO" id="GO:0004222">
    <property type="term" value="F:metalloendopeptidase activity"/>
    <property type="evidence" value="ECO:0007669"/>
    <property type="project" value="TreeGrafter"/>
</dbReference>
<dbReference type="SUPFAM" id="SSF54106">
    <property type="entry name" value="LysM domain"/>
    <property type="match status" value="1"/>
</dbReference>
<dbReference type="SUPFAM" id="SSF51261">
    <property type="entry name" value="Duplicated hybrid motif"/>
    <property type="match status" value="1"/>
</dbReference>
<dbReference type="Pfam" id="PF01551">
    <property type="entry name" value="Peptidase_M23"/>
    <property type="match status" value="1"/>
</dbReference>
<dbReference type="InterPro" id="IPR036779">
    <property type="entry name" value="LysM_dom_sf"/>
</dbReference>
<feature type="domain" description="LysM" evidence="1">
    <location>
        <begin position="116"/>
        <end position="159"/>
    </location>
</feature>
<accession>A0A1G9UVY0</accession>